<evidence type="ECO:0000256" key="8">
    <source>
        <dbReference type="SAM" id="Phobius"/>
    </source>
</evidence>
<protein>
    <submittedName>
        <fullName evidence="10">Sodium:proton antiporter</fullName>
    </submittedName>
</protein>
<keyword evidence="7 8" id="KW-0472">Membrane</keyword>
<dbReference type="EMBL" id="CP012678">
    <property type="protein sequence ID" value="ALF59015.1"/>
    <property type="molecule type" value="Genomic_DNA"/>
</dbReference>
<reference evidence="10 11" key="1">
    <citation type="submission" date="2015-09" db="EMBL/GenBank/DDBJ databases">
        <title>Complete genome of Psychrobacter urativorans R10.10B.</title>
        <authorList>
            <person name="See-Too W.S."/>
            <person name="Chan K.G."/>
        </authorList>
    </citation>
    <scope>NUCLEOTIDE SEQUENCE [LARGE SCALE GENOMIC DNA]</scope>
    <source>
        <strain evidence="10 11">R10.10B</strain>
    </source>
</reference>
<dbReference type="PANTHER" id="PTHR32507:SF8">
    <property type="entry name" value="CNH1P"/>
    <property type="match status" value="1"/>
</dbReference>
<dbReference type="OrthoDB" id="9810860at2"/>
<evidence type="ECO:0000313" key="11">
    <source>
        <dbReference type="Proteomes" id="UP000059847"/>
    </source>
</evidence>
<dbReference type="KEGG" id="pur:AOC03_02240"/>
<dbReference type="RefSeq" id="WP_062533411.1">
    <property type="nucleotide sequence ID" value="NZ_CP012678.1"/>
</dbReference>
<feature type="transmembrane region" description="Helical" evidence="8">
    <location>
        <begin position="293"/>
        <end position="314"/>
    </location>
</feature>
<organism evidence="10 11">
    <name type="scientific">Psychrobacter urativorans</name>
    <dbReference type="NCBI Taxonomy" id="45610"/>
    <lineage>
        <taxon>Bacteria</taxon>
        <taxon>Pseudomonadati</taxon>
        <taxon>Pseudomonadota</taxon>
        <taxon>Gammaproteobacteria</taxon>
        <taxon>Moraxellales</taxon>
        <taxon>Moraxellaceae</taxon>
        <taxon>Psychrobacter</taxon>
    </lineage>
</organism>
<feature type="transmembrane region" description="Helical" evidence="8">
    <location>
        <begin position="94"/>
        <end position="117"/>
    </location>
</feature>
<evidence type="ECO:0000256" key="5">
    <source>
        <dbReference type="ARBA" id="ARBA00022989"/>
    </source>
</evidence>
<feature type="transmembrane region" description="Helical" evidence="8">
    <location>
        <begin position="203"/>
        <end position="222"/>
    </location>
</feature>
<keyword evidence="3" id="KW-0050">Antiport</keyword>
<dbReference type="GO" id="GO:0015297">
    <property type="term" value="F:antiporter activity"/>
    <property type="evidence" value="ECO:0007669"/>
    <property type="project" value="UniProtKB-KW"/>
</dbReference>
<evidence type="ECO:0000256" key="3">
    <source>
        <dbReference type="ARBA" id="ARBA00022449"/>
    </source>
</evidence>
<gene>
    <name evidence="10" type="ORF">AOC03_02240</name>
</gene>
<keyword evidence="2" id="KW-0813">Transport</keyword>
<evidence type="ECO:0000313" key="10">
    <source>
        <dbReference type="EMBL" id="ALF59015.1"/>
    </source>
</evidence>
<feature type="transmembrane region" description="Helical" evidence="8">
    <location>
        <begin position="320"/>
        <end position="340"/>
    </location>
</feature>
<name>A0A0M4T162_9GAMM</name>
<dbReference type="InterPro" id="IPR006153">
    <property type="entry name" value="Cation/H_exchanger_TM"/>
</dbReference>
<accession>A0A0M4T162</accession>
<evidence type="ECO:0000256" key="2">
    <source>
        <dbReference type="ARBA" id="ARBA00022448"/>
    </source>
</evidence>
<feature type="domain" description="Cation/H+ exchanger transmembrane" evidence="9">
    <location>
        <begin position="20"/>
        <end position="407"/>
    </location>
</feature>
<dbReference type="PANTHER" id="PTHR32507">
    <property type="entry name" value="NA(+)/H(+) ANTIPORTER 1"/>
    <property type="match status" value="1"/>
</dbReference>
<evidence type="ECO:0000256" key="6">
    <source>
        <dbReference type="ARBA" id="ARBA00023065"/>
    </source>
</evidence>
<feature type="transmembrane region" description="Helical" evidence="8">
    <location>
        <begin position="6"/>
        <end position="24"/>
    </location>
</feature>
<dbReference type="Pfam" id="PF00999">
    <property type="entry name" value="Na_H_Exchanger"/>
    <property type="match status" value="1"/>
</dbReference>
<evidence type="ECO:0000256" key="1">
    <source>
        <dbReference type="ARBA" id="ARBA00004651"/>
    </source>
</evidence>
<dbReference type="GO" id="GO:1902600">
    <property type="term" value="P:proton transmembrane transport"/>
    <property type="evidence" value="ECO:0007669"/>
    <property type="project" value="InterPro"/>
</dbReference>
<keyword evidence="11" id="KW-1185">Reference proteome</keyword>
<evidence type="ECO:0000256" key="7">
    <source>
        <dbReference type="ARBA" id="ARBA00023136"/>
    </source>
</evidence>
<keyword evidence="5 8" id="KW-1133">Transmembrane helix</keyword>
<dbReference type="AlphaFoldDB" id="A0A0M4T162"/>
<sequence>MFENYNLFLLICGFAFLFGALFPIMFKRLPISLPMLQVSFGMIMGYYWTTLSFLDPLNNGFIIEKLTEIVVLVSLVGAGIKIDTPLTWQLWRPTVRLLLITMPIGIFTMAFLGYYAFGLSMGAAILLGAVLAPTDPVLAASIQVGPPNTGSEDATRFTLTSEAGLNDGLAFPFVYLAIKIAEAYSEGQRFNGEMLWSWFTHDVLWKISAGLVVGILVGKVLAKLIFSRHTQGTAISQGYVVIALTLLAYGIAEYVHSYGFIAVFVAAVAFRRSECEHSYHHKLHDFAEQSEGLLMSIVLLAFGMFIGQGLQSGVELTWRVYIVSFTFLLLIRPIGGMIALSGLKMHRTEKYAISTLGIRGLGTLYYLSYALNQGFFAKEDQVKLWVVCSIVILVSIFMHGLSAPRLLQMTTNKPSKQLPN</sequence>
<evidence type="ECO:0000256" key="4">
    <source>
        <dbReference type="ARBA" id="ARBA00022692"/>
    </source>
</evidence>
<dbReference type="STRING" id="45610.AOC03_02240"/>
<keyword evidence="4 8" id="KW-0812">Transmembrane</keyword>
<proteinExistence type="predicted"/>
<feature type="transmembrane region" description="Helical" evidence="8">
    <location>
        <begin position="352"/>
        <end position="372"/>
    </location>
</feature>
<dbReference type="Proteomes" id="UP000059847">
    <property type="component" value="Chromosome"/>
</dbReference>
<feature type="transmembrane region" description="Helical" evidence="8">
    <location>
        <begin position="384"/>
        <end position="407"/>
    </location>
</feature>
<evidence type="ECO:0000259" key="9">
    <source>
        <dbReference type="Pfam" id="PF00999"/>
    </source>
</evidence>
<dbReference type="GO" id="GO:0005886">
    <property type="term" value="C:plasma membrane"/>
    <property type="evidence" value="ECO:0007669"/>
    <property type="project" value="UniProtKB-SubCell"/>
</dbReference>
<comment type="subcellular location">
    <subcellularLocation>
        <location evidence="1">Cell membrane</location>
        <topology evidence="1">Multi-pass membrane protein</topology>
    </subcellularLocation>
</comment>
<feature type="transmembrane region" description="Helical" evidence="8">
    <location>
        <begin position="234"/>
        <end position="251"/>
    </location>
</feature>
<keyword evidence="6" id="KW-0406">Ion transport</keyword>